<dbReference type="PANTHER" id="PTHR43818">
    <property type="entry name" value="BCDNA.GH03377"/>
    <property type="match status" value="1"/>
</dbReference>
<sequence length="228" mass="25178">MKFRVGIIGCGRMASTIEDEVQGLQRGGLILPYCHAGGYIEVEETEMVAACDIAKDKLNAFTERWNVPRGYNDFRQLIDKEKPDILSITTRPEQHAEAMIYGAENGVKGMYAEKPLCCSLAEADAIKEAFQNNNVFLEFGPMRRNWAVYRQARQIAESGQLGAIRSVLGFSGNSIGGHFLDTLLYLLGDPEPVSISGTLGKLHTTDGDSNNLRFVQDTPILSALVRFD</sequence>
<keyword evidence="1" id="KW-0560">Oxidoreductase</keyword>
<dbReference type="Pfam" id="PF01408">
    <property type="entry name" value="GFO_IDH_MocA"/>
    <property type="match status" value="1"/>
</dbReference>
<proteinExistence type="predicted"/>
<evidence type="ECO:0000256" key="1">
    <source>
        <dbReference type="ARBA" id="ARBA00023002"/>
    </source>
</evidence>
<dbReference type="Gene3D" id="3.40.50.720">
    <property type="entry name" value="NAD(P)-binding Rossmann-like Domain"/>
    <property type="match status" value="1"/>
</dbReference>
<evidence type="ECO:0000259" key="2">
    <source>
        <dbReference type="Pfam" id="PF01408"/>
    </source>
</evidence>
<dbReference type="EMBL" id="UINC01044039">
    <property type="protein sequence ID" value="SVB48931.1"/>
    <property type="molecule type" value="Genomic_DNA"/>
</dbReference>
<reference evidence="3" key="1">
    <citation type="submission" date="2018-05" db="EMBL/GenBank/DDBJ databases">
        <authorList>
            <person name="Lanie J.A."/>
            <person name="Ng W.-L."/>
            <person name="Kazmierczak K.M."/>
            <person name="Andrzejewski T.M."/>
            <person name="Davidsen T.M."/>
            <person name="Wayne K.J."/>
            <person name="Tettelin H."/>
            <person name="Glass J.I."/>
            <person name="Rusch D."/>
            <person name="Podicherti R."/>
            <person name="Tsui H.-C.T."/>
            <person name="Winkler M.E."/>
        </authorList>
    </citation>
    <scope>NUCLEOTIDE SEQUENCE</scope>
</reference>
<name>A0A382EG33_9ZZZZ</name>
<dbReference type="PANTHER" id="PTHR43818:SF11">
    <property type="entry name" value="BCDNA.GH03377"/>
    <property type="match status" value="1"/>
</dbReference>
<dbReference type="InterPro" id="IPR000683">
    <property type="entry name" value="Gfo/Idh/MocA-like_OxRdtase_N"/>
</dbReference>
<dbReference type="InterPro" id="IPR036291">
    <property type="entry name" value="NAD(P)-bd_dom_sf"/>
</dbReference>
<gene>
    <name evidence="3" type="ORF">METZ01_LOCUS201785</name>
</gene>
<organism evidence="3">
    <name type="scientific">marine metagenome</name>
    <dbReference type="NCBI Taxonomy" id="408172"/>
    <lineage>
        <taxon>unclassified sequences</taxon>
        <taxon>metagenomes</taxon>
        <taxon>ecological metagenomes</taxon>
    </lineage>
</organism>
<dbReference type="GO" id="GO:0016491">
    <property type="term" value="F:oxidoreductase activity"/>
    <property type="evidence" value="ECO:0007669"/>
    <property type="project" value="UniProtKB-KW"/>
</dbReference>
<feature type="non-terminal residue" evidence="3">
    <location>
        <position position="228"/>
    </location>
</feature>
<feature type="domain" description="Gfo/Idh/MocA-like oxidoreductase N-terminal" evidence="2">
    <location>
        <begin position="3"/>
        <end position="137"/>
    </location>
</feature>
<dbReference type="SUPFAM" id="SSF51735">
    <property type="entry name" value="NAD(P)-binding Rossmann-fold domains"/>
    <property type="match status" value="1"/>
</dbReference>
<dbReference type="InterPro" id="IPR050463">
    <property type="entry name" value="Gfo/Idh/MocA_oxidrdct_glycsds"/>
</dbReference>
<evidence type="ECO:0000313" key="3">
    <source>
        <dbReference type="EMBL" id="SVB48931.1"/>
    </source>
</evidence>
<dbReference type="AlphaFoldDB" id="A0A382EG33"/>
<dbReference type="Gene3D" id="3.30.360.10">
    <property type="entry name" value="Dihydrodipicolinate Reductase, domain 2"/>
    <property type="match status" value="1"/>
</dbReference>
<accession>A0A382EG33</accession>
<dbReference type="GO" id="GO:0000166">
    <property type="term" value="F:nucleotide binding"/>
    <property type="evidence" value="ECO:0007669"/>
    <property type="project" value="InterPro"/>
</dbReference>
<protein>
    <recommendedName>
        <fullName evidence="2">Gfo/Idh/MocA-like oxidoreductase N-terminal domain-containing protein</fullName>
    </recommendedName>
</protein>